<evidence type="ECO:0000256" key="1">
    <source>
        <dbReference type="ARBA" id="ARBA00001663"/>
    </source>
</evidence>
<dbReference type="OMA" id="TQELLWT"/>
<comment type="subcellular location">
    <subcellularLocation>
        <location evidence="9">Cytoplasm</location>
        <location evidence="9">P-body</location>
    </subcellularLocation>
    <subcellularLocation>
        <location evidence="9">Nucleus</location>
    </subcellularLocation>
    <text evidence="9">Shuttles between nucleus and cytoplasm.</text>
</comment>
<dbReference type="FunFam" id="2.130.10.10:FF:000421">
    <property type="entry name" value="PAN2-PAN3 deadenylation complex catalytic subunit PAN2"/>
    <property type="match status" value="1"/>
</dbReference>
<keyword evidence="13" id="KW-1185">Reference proteome</keyword>
<comment type="similarity">
    <text evidence="9">Belongs to the peptidase C19 family. PAN2 subfamily.</text>
</comment>
<evidence type="ECO:0000259" key="11">
    <source>
        <dbReference type="PROSITE" id="PS50235"/>
    </source>
</evidence>
<dbReference type="Gene3D" id="3.90.70.10">
    <property type="entry name" value="Cysteine proteinases"/>
    <property type="match status" value="1"/>
</dbReference>
<dbReference type="Gene3D" id="2.130.10.10">
    <property type="entry name" value="YVTN repeat-like/Quinoprotein amine dehydrogenase"/>
    <property type="match status" value="1"/>
</dbReference>
<name>E9G791_DAPPU</name>
<dbReference type="HOGENOM" id="CLU_002369_0_0_1"/>
<dbReference type="GO" id="GO:0000289">
    <property type="term" value="P:nuclear-transcribed mRNA poly(A) tail shortening"/>
    <property type="evidence" value="ECO:0000318"/>
    <property type="project" value="GO_Central"/>
</dbReference>
<dbReference type="InterPro" id="IPR012337">
    <property type="entry name" value="RNaseH-like_sf"/>
</dbReference>
<dbReference type="FunFam" id="3.30.420.10:FF:000011">
    <property type="entry name" value="PAN2-PAN3 deadenylation complex catalytic subunit PAN2"/>
    <property type="match status" value="1"/>
</dbReference>
<dbReference type="OrthoDB" id="16516at2759"/>
<feature type="region of interest" description="Disordered" evidence="10">
    <location>
        <begin position="397"/>
        <end position="425"/>
    </location>
</feature>
<dbReference type="InterPro" id="IPR048841">
    <property type="entry name" value="PAN2_N"/>
</dbReference>
<keyword evidence="2 9" id="KW-0963">Cytoplasm</keyword>
<dbReference type="EC" id="3.1.13.4" evidence="9"/>
<dbReference type="InterPro" id="IPR038765">
    <property type="entry name" value="Papain-like_cys_pep_sf"/>
</dbReference>
<dbReference type="GO" id="GO:0004535">
    <property type="term" value="F:poly(A)-specific ribonuclease activity"/>
    <property type="evidence" value="ECO:0007669"/>
    <property type="project" value="UniProtKB-UniRule"/>
</dbReference>
<comment type="domain">
    <text evidence="9">Contains a pseudo-UCH domain. This ubiquitin C-terminal hydrolase (UCH)-like or ubiquitin specific protease (USP)-like domain is predicted to be catalytically inactive because it lacks the active site catalytic triad characteristic of thiol proteases, with residues at the equivalent structural positions that are incompatible with catalysis, and it cannot bind ubiquitin. It functions as a structural scaffold for intra- and intermolecular interactions in the complex.</text>
</comment>
<comment type="activity regulation">
    <text evidence="9">Positively regulated by the regulatory subunit PAN3.</text>
</comment>
<keyword evidence="3 9" id="KW-0507">mRNA processing</keyword>
<dbReference type="InterPro" id="IPR028881">
    <property type="entry name" value="PAN2_UCH_dom"/>
</dbReference>
<evidence type="ECO:0000256" key="4">
    <source>
        <dbReference type="ARBA" id="ARBA00022722"/>
    </source>
</evidence>
<dbReference type="PhylomeDB" id="E9G791"/>
<comment type="caution">
    <text evidence="9">Lacks conserved residue(s) required for the propagation of feature annotation.</text>
</comment>
<dbReference type="GO" id="GO:0000932">
    <property type="term" value="C:P-body"/>
    <property type="evidence" value="ECO:0000318"/>
    <property type="project" value="GO_Central"/>
</dbReference>
<keyword evidence="8 9" id="KW-0539">Nucleus</keyword>
<feature type="region of interest" description="Disordered" evidence="10">
    <location>
        <begin position="606"/>
        <end position="626"/>
    </location>
</feature>
<dbReference type="STRING" id="6669.E9G791"/>
<dbReference type="PANTHER" id="PTHR15728">
    <property type="entry name" value="DEADENYLATION COMPLEX CATALYTIC SUBUNIT PAN2"/>
    <property type="match status" value="1"/>
</dbReference>
<dbReference type="InterPro" id="IPR036397">
    <property type="entry name" value="RNaseH_sf"/>
</dbReference>
<evidence type="ECO:0000256" key="8">
    <source>
        <dbReference type="ARBA" id="ARBA00023242"/>
    </source>
</evidence>
<dbReference type="GO" id="GO:0010606">
    <property type="term" value="P:positive regulation of cytoplasmic mRNA processing body assembly"/>
    <property type="evidence" value="ECO:0007669"/>
    <property type="project" value="UniProtKB-UniRule"/>
</dbReference>
<dbReference type="InterPro" id="IPR050785">
    <property type="entry name" value="PAN2-PAN3_catalytic_subunit"/>
</dbReference>
<feature type="binding site" evidence="9">
    <location>
        <position position="1144"/>
    </location>
    <ligand>
        <name>a divalent metal cation</name>
        <dbReference type="ChEBI" id="CHEBI:60240"/>
        <note>catalytic</note>
    </ligand>
</feature>
<dbReference type="PROSITE" id="PS50235">
    <property type="entry name" value="USP_3"/>
    <property type="match status" value="1"/>
</dbReference>
<dbReference type="KEGG" id="dpx:DAPPUDRAFT_314726"/>
<evidence type="ECO:0000256" key="2">
    <source>
        <dbReference type="ARBA" id="ARBA00022490"/>
    </source>
</evidence>
<evidence type="ECO:0000256" key="3">
    <source>
        <dbReference type="ARBA" id="ARBA00022664"/>
    </source>
</evidence>
<dbReference type="SUPFAM" id="SSF50978">
    <property type="entry name" value="WD40 repeat-like"/>
    <property type="match status" value="1"/>
</dbReference>
<evidence type="ECO:0000313" key="12">
    <source>
        <dbReference type="EMBL" id="EFX84426.1"/>
    </source>
</evidence>
<dbReference type="InterPro" id="IPR013520">
    <property type="entry name" value="Ribonucl_H"/>
</dbReference>
<dbReference type="Gene3D" id="3.30.420.10">
    <property type="entry name" value="Ribonuclease H-like superfamily/Ribonuclease H"/>
    <property type="match status" value="1"/>
</dbReference>
<dbReference type="InterPro" id="IPR030843">
    <property type="entry name" value="PAN2"/>
</dbReference>
<evidence type="ECO:0000256" key="7">
    <source>
        <dbReference type="ARBA" id="ARBA00022839"/>
    </source>
</evidence>
<dbReference type="Proteomes" id="UP000000305">
    <property type="component" value="Unassembled WGS sequence"/>
</dbReference>
<dbReference type="SUPFAM" id="SSF54001">
    <property type="entry name" value="Cysteine proteinases"/>
    <property type="match status" value="1"/>
</dbReference>
<keyword evidence="7 9" id="KW-0269">Exonuclease</keyword>
<dbReference type="SMART" id="SM00479">
    <property type="entry name" value="EXOIII"/>
    <property type="match status" value="1"/>
</dbReference>
<comment type="subunit">
    <text evidence="9">Forms a heterotrimer with an asymmetric homodimer of the regulatory subunit PAN3 to form the poly(A)-nuclease (PAN) deadenylation complex.</text>
</comment>
<dbReference type="GO" id="GO:0046872">
    <property type="term" value="F:metal ion binding"/>
    <property type="evidence" value="ECO:0007669"/>
    <property type="project" value="UniProtKB-KW"/>
</dbReference>
<dbReference type="AlphaFoldDB" id="E9G791"/>
<dbReference type="InterPro" id="IPR036322">
    <property type="entry name" value="WD40_repeat_dom_sf"/>
</dbReference>
<keyword evidence="6 9" id="KW-0378">Hydrolase</keyword>
<accession>E9G791</accession>
<gene>
    <name evidence="9" type="primary">PAN2</name>
    <name evidence="12" type="ORF">DAPPUDRAFT_314726</name>
</gene>
<reference evidence="12 13" key="1">
    <citation type="journal article" date="2011" name="Science">
        <title>The ecoresponsive genome of Daphnia pulex.</title>
        <authorList>
            <person name="Colbourne J.K."/>
            <person name="Pfrender M.E."/>
            <person name="Gilbert D."/>
            <person name="Thomas W.K."/>
            <person name="Tucker A."/>
            <person name="Oakley T.H."/>
            <person name="Tokishita S."/>
            <person name="Aerts A."/>
            <person name="Arnold G.J."/>
            <person name="Basu M.K."/>
            <person name="Bauer D.J."/>
            <person name="Caceres C.E."/>
            <person name="Carmel L."/>
            <person name="Casola C."/>
            <person name="Choi J.H."/>
            <person name="Detter J.C."/>
            <person name="Dong Q."/>
            <person name="Dusheyko S."/>
            <person name="Eads B.D."/>
            <person name="Frohlich T."/>
            <person name="Geiler-Samerotte K.A."/>
            <person name="Gerlach D."/>
            <person name="Hatcher P."/>
            <person name="Jogdeo S."/>
            <person name="Krijgsveld J."/>
            <person name="Kriventseva E.V."/>
            <person name="Kultz D."/>
            <person name="Laforsch C."/>
            <person name="Lindquist E."/>
            <person name="Lopez J."/>
            <person name="Manak J.R."/>
            <person name="Muller J."/>
            <person name="Pangilinan J."/>
            <person name="Patwardhan R.P."/>
            <person name="Pitluck S."/>
            <person name="Pritham E.J."/>
            <person name="Rechtsteiner A."/>
            <person name="Rho M."/>
            <person name="Rogozin I.B."/>
            <person name="Sakarya O."/>
            <person name="Salamov A."/>
            <person name="Schaack S."/>
            <person name="Shapiro H."/>
            <person name="Shiga Y."/>
            <person name="Skalitzky C."/>
            <person name="Smith Z."/>
            <person name="Souvorov A."/>
            <person name="Sung W."/>
            <person name="Tang Z."/>
            <person name="Tsuchiya D."/>
            <person name="Tu H."/>
            <person name="Vos H."/>
            <person name="Wang M."/>
            <person name="Wolf Y.I."/>
            <person name="Yamagata H."/>
            <person name="Yamada T."/>
            <person name="Ye Y."/>
            <person name="Shaw J.R."/>
            <person name="Andrews J."/>
            <person name="Crease T.J."/>
            <person name="Tang H."/>
            <person name="Lucas S.M."/>
            <person name="Robertson H.M."/>
            <person name="Bork P."/>
            <person name="Koonin E.V."/>
            <person name="Zdobnov E.M."/>
            <person name="Grigoriev I.V."/>
            <person name="Lynch M."/>
            <person name="Boore J.L."/>
        </authorList>
    </citation>
    <scope>NUCLEOTIDE SEQUENCE [LARGE SCALE GENOMIC DNA]</scope>
</reference>
<dbReference type="FunCoup" id="E9G791">
    <property type="interactions" value="1493"/>
</dbReference>
<comment type="catalytic activity">
    <reaction evidence="1 9">
        <text>Exonucleolytic cleavage of poly(A) to 5'-AMP.</text>
        <dbReference type="EC" id="3.1.13.4"/>
    </reaction>
</comment>
<proteinExistence type="inferred from homology"/>
<evidence type="ECO:0000256" key="9">
    <source>
        <dbReference type="HAMAP-Rule" id="MF_03182"/>
    </source>
</evidence>
<keyword evidence="4 9" id="KW-0540">Nuclease</keyword>
<evidence type="ECO:0000313" key="13">
    <source>
        <dbReference type="Proteomes" id="UP000000305"/>
    </source>
</evidence>
<dbReference type="InterPro" id="IPR028889">
    <property type="entry name" value="USP"/>
</dbReference>
<evidence type="ECO:0000256" key="10">
    <source>
        <dbReference type="SAM" id="MobiDB-lite"/>
    </source>
</evidence>
<dbReference type="eggNOG" id="KOG1275">
    <property type="taxonomic scope" value="Eukaryota"/>
</dbReference>
<feature type="binding site" evidence="9">
    <location>
        <position position="968"/>
    </location>
    <ligand>
        <name>a divalent metal cation</name>
        <dbReference type="ChEBI" id="CHEBI:60240"/>
        <note>catalytic</note>
    </ligand>
</feature>
<evidence type="ECO:0000256" key="6">
    <source>
        <dbReference type="ARBA" id="ARBA00022801"/>
    </source>
</evidence>
<feature type="binding site" evidence="9">
    <location>
        <position position="1092"/>
    </location>
    <ligand>
        <name>a divalent metal cation</name>
        <dbReference type="ChEBI" id="CHEBI:60240"/>
        <note>catalytic</note>
    </ligand>
</feature>
<dbReference type="HAMAP" id="MF_03182">
    <property type="entry name" value="PAN2"/>
    <property type="match status" value="1"/>
</dbReference>
<keyword evidence="5 9" id="KW-0479">Metal-binding</keyword>
<feature type="domain" description="USP" evidence="11">
    <location>
        <begin position="466"/>
        <end position="910"/>
    </location>
</feature>
<evidence type="ECO:0000256" key="5">
    <source>
        <dbReference type="ARBA" id="ARBA00022723"/>
    </source>
</evidence>
<organism evidence="12 13">
    <name type="scientific">Daphnia pulex</name>
    <name type="common">Water flea</name>
    <dbReference type="NCBI Taxonomy" id="6669"/>
    <lineage>
        <taxon>Eukaryota</taxon>
        <taxon>Metazoa</taxon>
        <taxon>Ecdysozoa</taxon>
        <taxon>Arthropoda</taxon>
        <taxon>Crustacea</taxon>
        <taxon>Branchiopoda</taxon>
        <taxon>Diplostraca</taxon>
        <taxon>Cladocera</taxon>
        <taxon>Anomopoda</taxon>
        <taxon>Daphniidae</taxon>
        <taxon>Daphnia</taxon>
    </lineage>
</organism>
<dbReference type="Pfam" id="PF00929">
    <property type="entry name" value="RNase_T"/>
    <property type="match status" value="1"/>
</dbReference>
<dbReference type="EMBL" id="GL732534">
    <property type="protein sequence ID" value="EFX84426.1"/>
    <property type="molecule type" value="Genomic_DNA"/>
</dbReference>
<comment type="domain">
    <text evidence="9">The linker, or PAN3 interaction domain (PID), between the WD40 repeats and the pseudo-UCH domain mediates interaction with PAN3.</text>
</comment>
<dbReference type="PANTHER" id="PTHR15728:SF0">
    <property type="entry name" value="PAN2-PAN3 DEADENYLATION COMPLEX CATALYTIC SUBUNIT PAN2"/>
    <property type="match status" value="1"/>
</dbReference>
<dbReference type="InterPro" id="IPR015943">
    <property type="entry name" value="WD40/YVTN_repeat-like_dom_sf"/>
</dbReference>
<dbReference type="GO" id="GO:0006397">
    <property type="term" value="P:mRNA processing"/>
    <property type="evidence" value="ECO:0007669"/>
    <property type="project" value="UniProtKB-KW"/>
</dbReference>
<dbReference type="InParanoid" id="E9G791"/>
<dbReference type="GO" id="GO:0031251">
    <property type="term" value="C:PAN complex"/>
    <property type="evidence" value="ECO:0000318"/>
    <property type="project" value="GO_Central"/>
</dbReference>
<dbReference type="SUPFAM" id="SSF53098">
    <property type="entry name" value="Ribonuclease H-like"/>
    <property type="match status" value="1"/>
</dbReference>
<sequence length="1190" mass="132954">MDFNVGVFSEKSSILIDGGDRFGVSAIHWDLQEELLWVGNQGGHVTSYYGSSLHKYTSFQVHASQEVRQMISFDAGLLIVTPNTLRCQQRRGVPLFTYSSSTCEDLQCLLQTGPTTVLLGGHQPLVIEFDLVTAKETTKFDVGEKGCAILRRHPRFICSGDASGCVSLRDPRTLREEHKFVAHTESLSDFDVHNNLIVTCGFSSRQGGVVSDRFLKIYDVRMLRALSPVPVVGEPFLLRFLPAFSSQLAVISAMGQLQVLDAAAPASSALQLFQVNNEGAMCMALEVSSSCQCLAVGDAGGYVHTFASNASALFNSFSRPTEFADPVESLPVSIAMDDTTTPLTSIPFPLERNSPLLSDWPEQFTRRRFRKVPPIDHAILSNMRMVGTIGYAPSPADHRPNQVAYSAEKRTQRGQKHSGTDSTHSKEDTECYQVWKRYRHIEMTYRYTKGGLDENELARYNSTPLCGLDNTLPYSYANSLLQVLYFIPELRHCLLEHSCNREFCLACELSFLFHMLDVGRNQDPTGTPVTVQPSNFLRAFRTLPEASAMGLLMAENHPEIKIKSTLPRLAQSWARFILQQLSSETLPQSKITKESTAITTNLVEFNGEGAENSSKPERDVSPSEVGLSPVSPICKLFGVEQEQISRCTKCGSENSKTSPVLLSSLTLQDVEDEHSFEHVLEKSFDVASVTPAWCEVCQKYQATQQRRRCLTLPPVLALSCANDTYKGFRFWSDQLQCFLDPELFDGSDLTEGASVQSGQGKPCRYGLECTRPNCKFGHGGQPLRHSASFTGISSNHWVPSQLRFKVQPEGGLVCLKPDQNQEGFLSYSLVAAVCWIDESKLDAKHHGKWHLVSTIQIPPGYSSSETSSEENNSSTWYVFNDFAVNPINPEEAISFFPDWKLPCLLFYSKNEKTNCSILTDRPLSNPITADVFKEDKSLAQKSECLQRISFLPLATDEMPGNGDLVAMDAEFVTLNQEEAELRSDGKSTTVRPSQMSVARVTVIRGLRSNGLSWTSIEYSSQGNMEGLPFIDDYIATQDQVVDYLTKFSGIQPGDLDVASSSKHLTTLKSTYLKLRFLVDNGVTFVGHGLKNDFRVINLLVPSNQVIDTVHLFHLPHQRMISLRFLAWHFLNLKIQSVTHDSVEDARTALRLYRRYQELKAKGDEFFNESLQELYNVGRRLQWMVPGMDEE</sequence>
<dbReference type="CDD" id="cd06143">
    <property type="entry name" value="PAN2_exo"/>
    <property type="match status" value="1"/>
</dbReference>
<feature type="binding site" evidence="9">
    <location>
        <position position="970"/>
    </location>
    <ligand>
        <name>a divalent metal cation</name>
        <dbReference type="ChEBI" id="CHEBI:60240"/>
        <note>catalytic</note>
    </ligand>
</feature>
<comment type="function">
    <text evidence="9">Catalytic subunit of the poly(A)-nuclease (PAN) deadenylation complex, one of two cytoplasmic mRNA deadenylases involved in general and miRNA-mediated mRNA turnover. PAN specifically shortens poly(A) tails of RNA and the activity is stimulated by poly(A)-binding protein (PABP). PAN deadenylation is followed by rapid degradation of the shortened mRNA tails by the CCR4-NOT complex. Deadenylated mRNAs are then degraded by two alternative mechanisms, namely exosome-mediated 3'-5' exonucleolytic degradation, or deadenlyation-dependent mRNA decaping and subsequent 5'-3' exonucleolytic degradation by XRN1.</text>
</comment>
<comment type="cofactor">
    <cofactor evidence="9">
        <name>a divalent metal cation</name>
        <dbReference type="ChEBI" id="CHEBI:60240"/>
    </cofactor>
    <text evidence="9">Binds 2 metal cations per subunit in the catalytic exonuclease domain.</text>
</comment>
<dbReference type="GO" id="GO:0003676">
    <property type="term" value="F:nucleic acid binding"/>
    <property type="evidence" value="ECO:0007669"/>
    <property type="project" value="InterPro"/>
</dbReference>
<dbReference type="Pfam" id="PF20770">
    <property type="entry name" value="PAN2_N"/>
    <property type="match status" value="1"/>
</dbReference>
<protein>
    <recommendedName>
        <fullName evidence="9">PAN2-PAN3 deadenylation complex catalytic subunit PAN2</fullName>
        <ecNumber evidence="9">3.1.13.4</ecNumber>
    </recommendedName>
    <alternativeName>
        <fullName evidence="9">PAB1P-dependent poly(A)-specific ribonuclease</fullName>
    </alternativeName>
    <alternativeName>
        <fullName evidence="9">Poly(A)-nuclease deadenylation complex subunit 2</fullName>
        <shortName evidence="9">PAN deadenylation complex subunit 2</shortName>
    </alternativeName>
</protein>
<dbReference type="GO" id="GO:0005634">
    <property type="term" value="C:nucleus"/>
    <property type="evidence" value="ECO:0007669"/>
    <property type="project" value="UniProtKB-SubCell"/>
</dbReference>
<dbReference type="Pfam" id="PF13423">
    <property type="entry name" value="UCH_1"/>
    <property type="match status" value="1"/>
</dbReference>